<reference evidence="8" key="1">
    <citation type="journal article" date="2023" name="Mol. Phylogenet. Evol.">
        <title>Genome-scale phylogeny and comparative genomics of the fungal order Sordariales.</title>
        <authorList>
            <person name="Hensen N."/>
            <person name="Bonometti L."/>
            <person name="Westerberg I."/>
            <person name="Brannstrom I.O."/>
            <person name="Guillou S."/>
            <person name="Cros-Aarteil S."/>
            <person name="Calhoun S."/>
            <person name="Haridas S."/>
            <person name="Kuo A."/>
            <person name="Mondo S."/>
            <person name="Pangilinan J."/>
            <person name="Riley R."/>
            <person name="LaButti K."/>
            <person name="Andreopoulos B."/>
            <person name="Lipzen A."/>
            <person name="Chen C."/>
            <person name="Yan M."/>
            <person name="Daum C."/>
            <person name="Ng V."/>
            <person name="Clum A."/>
            <person name="Steindorff A."/>
            <person name="Ohm R.A."/>
            <person name="Martin F."/>
            <person name="Silar P."/>
            <person name="Natvig D.O."/>
            <person name="Lalanne C."/>
            <person name="Gautier V."/>
            <person name="Ament-Velasquez S.L."/>
            <person name="Kruys A."/>
            <person name="Hutchinson M.I."/>
            <person name="Powell A.J."/>
            <person name="Barry K."/>
            <person name="Miller A.N."/>
            <person name="Grigoriev I.V."/>
            <person name="Debuchy R."/>
            <person name="Gladieux P."/>
            <person name="Hiltunen Thoren M."/>
            <person name="Johannesson H."/>
        </authorList>
    </citation>
    <scope>NUCLEOTIDE SEQUENCE</scope>
    <source>
        <strain evidence="8">CBS 123565</strain>
    </source>
</reference>
<dbReference type="PANTHER" id="PTHR47966">
    <property type="entry name" value="BETA-SITE APP-CLEAVING ENZYME, ISOFORM A-RELATED"/>
    <property type="match status" value="1"/>
</dbReference>
<organism evidence="8 9">
    <name type="scientific">Trichocladium antarcticum</name>
    <dbReference type="NCBI Taxonomy" id="1450529"/>
    <lineage>
        <taxon>Eukaryota</taxon>
        <taxon>Fungi</taxon>
        <taxon>Dikarya</taxon>
        <taxon>Ascomycota</taxon>
        <taxon>Pezizomycotina</taxon>
        <taxon>Sordariomycetes</taxon>
        <taxon>Sordariomycetidae</taxon>
        <taxon>Sordariales</taxon>
        <taxon>Chaetomiaceae</taxon>
        <taxon>Trichocladium</taxon>
    </lineage>
</organism>
<dbReference type="PANTHER" id="PTHR47966:SF23">
    <property type="entry name" value="ASPARTIC ENDOPEPTIDASE, PUTATIVE (AFU_ORTHOLOGUE AFUA_2G15950)-RELATED"/>
    <property type="match status" value="1"/>
</dbReference>
<keyword evidence="5 8" id="KW-0645">Protease</keyword>
<evidence type="ECO:0000256" key="1">
    <source>
        <dbReference type="ARBA" id="ARBA00004613"/>
    </source>
</evidence>
<evidence type="ECO:0000256" key="3">
    <source>
        <dbReference type="ARBA" id="ARBA00022525"/>
    </source>
</evidence>
<evidence type="ECO:0000313" key="9">
    <source>
        <dbReference type="Proteomes" id="UP001304895"/>
    </source>
</evidence>
<keyword evidence="5" id="KW-0378">Hydrolase</keyword>
<proteinExistence type="inferred from homology"/>
<keyword evidence="3" id="KW-0964">Secreted</keyword>
<feature type="domain" description="Peptidase A1" evidence="7">
    <location>
        <begin position="35"/>
        <end position="266"/>
    </location>
</feature>
<dbReference type="GO" id="GO:0006508">
    <property type="term" value="P:proteolysis"/>
    <property type="evidence" value="ECO:0007669"/>
    <property type="project" value="UniProtKB-KW"/>
</dbReference>
<gene>
    <name evidence="8" type="ORF">BT67DRAFT_446186</name>
</gene>
<dbReference type="SUPFAM" id="SSF50630">
    <property type="entry name" value="Acid proteases"/>
    <property type="match status" value="1"/>
</dbReference>
<evidence type="ECO:0000256" key="6">
    <source>
        <dbReference type="SAM" id="MobiDB-lite"/>
    </source>
</evidence>
<dbReference type="GO" id="GO:0005576">
    <property type="term" value="C:extracellular region"/>
    <property type="evidence" value="ECO:0007669"/>
    <property type="project" value="UniProtKB-SubCell"/>
</dbReference>
<comment type="similarity">
    <text evidence="2 5">Belongs to the peptidase A1 family.</text>
</comment>
<dbReference type="AlphaFoldDB" id="A0AAN6Z8R2"/>
<dbReference type="InterPro" id="IPR001969">
    <property type="entry name" value="Aspartic_peptidase_AS"/>
</dbReference>
<sequence>MLSQLHAPARNTTTTGFGTDVGVVSATPANNGIEYVSPVQIGGQTINVALDSGSADLWVFSTQLPAEAVLIPGAAFSILYGDGTGASGNVGADTAAIGGVTVVRQAVQIATAVSSAFVKDTHNNGLLGLGFSKLNTVKPARQRTFFDNVMPWLAEPLSTADLRRDAVGAYEFGRIDRTEFAGTLSWIPVDTEQGFWEFSTGGFRVDQEGSDWAKHTAAQAIADTGTTLMLVSDLRGVLQPSSRSTAYGRGGGRDFPVQHHSPGPAS</sequence>
<dbReference type="PRINTS" id="PR00792">
    <property type="entry name" value="PEPSIN"/>
</dbReference>
<evidence type="ECO:0000256" key="4">
    <source>
        <dbReference type="ARBA" id="ARBA00022750"/>
    </source>
</evidence>
<comment type="caution">
    <text evidence="8">The sequence shown here is derived from an EMBL/GenBank/DDBJ whole genome shotgun (WGS) entry which is preliminary data.</text>
</comment>
<evidence type="ECO:0000313" key="8">
    <source>
        <dbReference type="EMBL" id="KAK4129980.1"/>
    </source>
</evidence>
<dbReference type="PROSITE" id="PS51767">
    <property type="entry name" value="PEPTIDASE_A1"/>
    <property type="match status" value="1"/>
</dbReference>
<name>A0AAN6Z8R2_9PEZI</name>
<dbReference type="Pfam" id="PF00026">
    <property type="entry name" value="Asp"/>
    <property type="match status" value="1"/>
</dbReference>
<reference evidence="8" key="2">
    <citation type="submission" date="2023-05" db="EMBL/GenBank/DDBJ databases">
        <authorList>
            <consortium name="Lawrence Berkeley National Laboratory"/>
            <person name="Steindorff A."/>
            <person name="Hensen N."/>
            <person name="Bonometti L."/>
            <person name="Westerberg I."/>
            <person name="Brannstrom I.O."/>
            <person name="Guillou S."/>
            <person name="Cros-Aarteil S."/>
            <person name="Calhoun S."/>
            <person name="Haridas S."/>
            <person name="Kuo A."/>
            <person name="Mondo S."/>
            <person name="Pangilinan J."/>
            <person name="Riley R."/>
            <person name="Labutti K."/>
            <person name="Andreopoulos B."/>
            <person name="Lipzen A."/>
            <person name="Chen C."/>
            <person name="Yanf M."/>
            <person name="Daum C."/>
            <person name="Ng V."/>
            <person name="Clum A."/>
            <person name="Ohm R."/>
            <person name="Martin F."/>
            <person name="Silar P."/>
            <person name="Natvig D."/>
            <person name="Lalanne C."/>
            <person name="Gautier V."/>
            <person name="Ament-Velasquez S.L."/>
            <person name="Kruys A."/>
            <person name="Hutchinson M.I."/>
            <person name="Powell A.J."/>
            <person name="Barry K."/>
            <person name="Miller A.N."/>
            <person name="Grigoriev I.V."/>
            <person name="Debuchy R."/>
            <person name="Gladieux P."/>
            <person name="Thoren M.H."/>
            <person name="Johannesson H."/>
        </authorList>
    </citation>
    <scope>NUCLEOTIDE SEQUENCE</scope>
    <source>
        <strain evidence="8">CBS 123565</strain>
    </source>
</reference>
<evidence type="ECO:0000259" key="7">
    <source>
        <dbReference type="PROSITE" id="PS51767"/>
    </source>
</evidence>
<dbReference type="InterPro" id="IPR001461">
    <property type="entry name" value="Aspartic_peptidase_A1"/>
</dbReference>
<keyword evidence="9" id="KW-1185">Reference proteome</keyword>
<dbReference type="InterPro" id="IPR021109">
    <property type="entry name" value="Peptidase_aspartic_dom_sf"/>
</dbReference>
<dbReference type="Gene3D" id="2.40.70.10">
    <property type="entry name" value="Acid Proteases"/>
    <property type="match status" value="2"/>
</dbReference>
<dbReference type="Proteomes" id="UP001304895">
    <property type="component" value="Unassembled WGS sequence"/>
</dbReference>
<feature type="region of interest" description="Disordered" evidence="6">
    <location>
        <begin position="242"/>
        <end position="266"/>
    </location>
</feature>
<dbReference type="InterPro" id="IPR033121">
    <property type="entry name" value="PEPTIDASE_A1"/>
</dbReference>
<dbReference type="GO" id="GO:0004190">
    <property type="term" value="F:aspartic-type endopeptidase activity"/>
    <property type="evidence" value="ECO:0007669"/>
    <property type="project" value="UniProtKB-KW"/>
</dbReference>
<comment type="subcellular location">
    <subcellularLocation>
        <location evidence="1">Secreted</location>
    </subcellularLocation>
</comment>
<keyword evidence="4 5" id="KW-0064">Aspartyl protease</keyword>
<accession>A0AAN6Z8R2</accession>
<dbReference type="PROSITE" id="PS00141">
    <property type="entry name" value="ASP_PROTEASE"/>
    <property type="match status" value="1"/>
</dbReference>
<protein>
    <submittedName>
        <fullName evidence="8">Acid protease</fullName>
    </submittedName>
</protein>
<dbReference type="EMBL" id="MU853446">
    <property type="protein sequence ID" value="KAK4129980.1"/>
    <property type="molecule type" value="Genomic_DNA"/>
</dbReference>
<evidence type="ECO:0000256" key="2">
    <source>
        <dbReference type="ARBA" id="ARBA00007447"/>
    </source>
</evidence>
<evidence type="ECO:0000256" key="5">
    <source>
        <dbReference type="RuleBase" id="RU000454"/>
    </source>
</evidence>